<keyword evidence="3" id="KW-1185">Reference proteome</keyword>
<keyword evidence="1" id="KW-1133">Transmembrane helix</keyword>
<name>A0A8J3ZBP6_9ACTN</name>
<accession>A0A8J3ZBP6</accession>
<reference evidence="2" key="1">
    <citation type="submission" date="2021-01" db="EMBL/GenBank/DDBJ databases">
        <title>Whole genome shotgun sequence of Virgisporangium aurantiacum NBRC 16421.</title>
        <authorList>
            <person name="Komaki H."/>
            <person name="Tamura T."/>
        </authorList>
    </citation>
    <scope>NUCLEOTIDE SEQUENCE</scope>
    <source>
        <strain evidence="2">NBRC 16421</strain>
    </source>
</reference>
<feature type="transmembrane region" description="Helical" evidence="1">
    <location>
        <begin position="32"/>
        <end position="54"/>
    </location>
</feature>
<dbReference type="Proteomes" id="UP000612585">
    <property type="component" value="Unassembled WGS sequence"/>
</dbReference>
<evidence type="ECO:0000313" key="2">
    <source>
        <dbReference type="EMBL" id="GIJ58745.1"/>
    </source>
</evidence>
<keyword evidence="1" id="KW-0812">Transmembrane</keyword>
<feature type="transmembrane region" description="Helical" evidence="1">
    <location>
        <begin position="9"/>
        <end position="26"/>
    </location>
</feature>
<evidence type="ECO:0000256" key="1">
    <source>
        <dbReference type="SAM" id="Phobius"/>
    </source>
</evidence>
<dbReference type="RefSeq" id="WP_203999990.1">
    <property type="nucleotide sequence ID" value="NZ_BOPG01000043.1"/>
</dbReference>
<proteinExistence type="predicted"/>
<comment type="caution">
    <text evidence="2">The sequence shown here is derived from an EMBL/GenBank/DDBJ whole genome shotgun (WGS) entry which is preliminary data.</text>
</comment>
<dbReference type="AlphaFoldDB" id="A0A8J3ZBP6"/>
<gene>
    <name evidence="2" type="ORF">Vau01_062610</name>
</gene>
<keyword evidence="1" id="KW-0472">Membrane</keyword>
<evidence type="ECO:0000313" key="3">
    <source>
        <dbReference type="Proteomes" id="UP000612585"/>
    </source>
</evidence>
<protein>
    <submittedName>
        <fullName evidence="2">Uncharacterized protein</fullName>
    </submittedName>
</protein>
<dbReference type="EMBL" id="BOPG01000043">
    <property type="protein sequence ID" value="GIJ58745.1"/>
    <property type="molecule type" value="Genomic_DNA"/>
</dbReference>
<organism evidence="2 3">
    <name type="scientific">Virgisporangium aurantiacum</name>
    <dbReference type="NCBI Taxonomy" id="175570"/>
    <lineage>
        <taxon>Bacteria</taxon>
        <taxon>Bacillati</taxon>
        <taxon>Actinomycetota</taxon>
        <taxon>Actinomycetes</taxon>
        <taxon>Micromonosporales</taxon>
        <taxon>Micromonosporaceae</taxon>
        <taxon>Virgisporangium</taxon>
    </lineage>
</organism>
<sequence length="74" mass="8245">MNIHRTDRWSLWIGMLFLGFVAWWLLGSQLKVHMPTAGLIFAGGLILFGIFGLIGSLRPRQPVEPVSTPPLNSD</sequence>